<dbReference type="InterPro" id="IPR025877">
    <property type="entry name" value="MobA-like_NTP_Trfase"/>
</dbReference>
<dbReference type="Pfam" id="PF12804">
    <property type="entry name" value="NTP_transf_3"/>
    <property type="match status" value="1"/>
</dbReference>
<evidence type="ECO:0000259" key="1">
    <source>
        <dbReference type="Pfam" id="PF12804"/>
    </source>
</evidence>
<organism evidence="2 3">
    <name type="scientific">Bacillus badius</name>
    <dbReference type="NCBI Taxonomy" id="1455"/>
    <lineage>
        <taxon>Bacteria</taxon>
        <taxon>Bacillati</taxon>
        <taxon>Bacillota</taxon>
        <taxon>Bacilli</taxon>
        <taxon>Bacillales</taxon>
        <taxon>Bacillaceae</taxon>
        <taxon>Pseudobacillus</taxon>
    </lineage>
</organism>
<proteinExistence type="predicted"/>
<dbReference type="InterPro" id="IPR029044">
    <property type="entry name" value="Nucleotide-diphossugar_trans"/>
</dbReference>
<gene>
    <name evidence="2" type="ORF">SD77_4052</name>
</gene>
<dbReference type="PANTHER" id="PTHR43777">
    <property type="entry name" value="MOLYBDENUM COFACTOR CYTIDYLYLTRANSFERASE"/>
    <property type="match status" value="1"/>
</dbReference>
<dbReference type="RefSeq" id="WP_041095563.1">
    <property type="nucleotide sequence ID" value="NZ_JARTHD010000010.1"/>
</dbReference>
<keyword evidence="3" id="KW-1185">Reference proteome</keyword>
<comment type="caution">
    <text evidence="2">The sequence shown here is derived from an EMBL/GenBank/DDBJ whole genome shotgun (WGS) entry which is preliminary data.</text>
</comment>
<feature type="domain" description="MobA-like NTP transferase" evidence="1">
    <location>
        <begin position="7"/>
        <end position="173"/>
    </location>
</feature>
<dbReference type="GO" id="GO:0016779">
    <property type="term" value="F:nucleotidyltransferase activity"/>
    <property type="evidence" value="ECO:0007669"/>
    <property type="project" value="UniProtKB-KW"/>
</dbReference>
<dbReference type="PANTHER" id="PTHR43777:SF1">
    <property type="entry name" value="MOLYBDENUM COFACTOR CYTIDYLYLTRANSFERASE"/>
    <property type="match status" value="1"/>
</dbReference>
<reference evidence="2 3" key="1">
    <citation type="submission" date="2015-01" db="EMBL/GenBank/DDBJ databases">
        <title>Genome Assembly of Bacillus badius MTCC 1458.</title>
        <authorList>
            <person name="Verma A."/>
            <person name="Khatri I."/>
            <person name="Mual P."/>
            <person name="Subramanian S."/>
            <person name="Krishnamurthi S."/>
        </authorList>
    </citation>
    <scope>NUCLEOTIDE SEQUENCE [LARGE SCALE GENOMIC DNA]</scope>
    <source>
        <strain evidence="2 3">MTCC 1458</strain>
    </source>
</reference>
<dbReference type="CDD" id="cd04182">
    <property type="entry name" value="GT_2_like_f"/>
    <property type="match status" value="1"/>
</dbReference>
<evidence type="ECO:0000313" key="2">
    <source>
        <dbReference type="EMBL" id="KIL78372.1"/>
    </source>
</evidence>
<dbReference type="Proteomes" id="UP000031982">
    <property type="component" value="Unassembled WGS sequence"/>
</dbReference>
<name>A0ABR5AUD4_BACBA</name>
<dbReference type="Gene3D" id="3.90.550.10">
    <property type="entry name" value="Spore Coat Polysaccharide Biosynthesis Protein SpsA, Chain A"/>
    <property type="match status" value="1"/>
</dbReference>
<evidence type="ECO:0000313" key="3">
    <source>
        <dbReference type="Proteomes" id="UP000031982"/>
    </source>
</evidence>
<dbReference type="EMBL" id="JXLP01000009">
    <property type="protein sequence ID" value="KIL78372.1"/>
    <property type="molecule type" value="Genomic_DNA"/>
</dbReference>
<protein>
    <submittedName>
        <fullName evidence="2">CTP:molybdopterin cytidylyltransferase</fullName>
    </submittedName>
</protein>
<accession>A0ABR5AUD4</accession>
<keyword evidence="2" id="KW-0808">Transferase</keyword>
<sequence>MTENVCAIILAAGLSSRMGQIKQLLPIGEHCMLAHVIDRVLEERFTKVIAVIGHEAAAIQEQIHVVDSRFQWVINQDYRLGQSSSLTVGIQQLTPADSNVMIFLGDLPFISKQTIQAIYESGTRMVHEQLEPFMIRPLYKEIPGHPVFLGRIEESLFAGMYGDQGARSIFKRLAVKKCLAVKDEGTAIDIDTPQDYKEAKKQAIKLNILNK</sequence>
<keyword evidence="2" id="KW-0548">Nucleotidyltransferase</keyword>
<dbReference type="SUPFAM" id="SSF53448">
    <property type="entry name" value="Nucleotide-diphospho-sugar transferases"/>
    <property type="match status" value="1"/>
</dbReference>